<feature type="compositionally biased region" description="Basic and acidic residues" evidence="1">
    <location>
        <begin position="250"/>
        <end position="261"/>
    </location>
</feature>
<dbReference type="EMBL" id="JADINF010000043">
    <property type="protein sequence ID" value="MBO8423746.1"/>
    <property type="molecule type" value="Genomic_DNA"/>
</dbReference>
<keyword evidence="2" id="KW-0812">Transmembrane</keyword>
<feature type="transmembrane region" description="Helical" evidence="2">
    <location>
        <begin position="113"/>
        <end position="130"/>
    </location>
</feature>
<dbReference type="AlphaFoldDB" id="A0A940ICQ8"/>
<feature type="transmembrane region" description="Helical" evidence="2">
    <location>
        <begin position="201"/>
        <end position="223"/>
    </location>
</feature>
<feature type="transmembrane region" description="Helical" evidence="2">
    <location>
        <begin position="136"/>
        <end position="157"/>
    </location>
</feature>
<feature type="transmembrane region" description="Helical" evidence="2">
    <location>
        <begin position="12"/>
        <end position="34"/>
    </location>
</feature>
<dbReference type="Proteomes" id="UP000727857">
    <property type="component" value="Unassembled WGS sequence"/>
</dbReference>
<reference evidence="3" key="1">
    <citation type="submission" date="2020-10" db="EMBL/GenBank/DDBJ databases">
        <authorList>
            <person name="Gilroy R."/>
        </authorList>
    </citation>
    <scope>NUCLEOTIDE SEQUENCE</scope>
    <source>
        <strain evidence="3">517</strain>
    </source>
</reference>
<reference evidence="3" key="2">
    <citation type="journal article" date="2021" name="PeerJ">
        <title>Extensive microbial diversity within the chicken gut microbiome revealed by metagenomics and culture.</title>
        <authorList>
            <person name="Gilroy R."/>
            <person name="Ravi A."/>
            <person name="Getino M."/>
            <person name="Pursley I."/>
            <person name="Horton D.L."/>
            <person name="Alikhan N.F."/>
            <person name="Baker D."/>
            <person name="Gharbi K."/>
            <person name="Hall N."/>
            <person name="Watson M."/>
            <person name="Adriaenssens E.M."/>
            <person name="Foster-Nyarko E."/>
            <person name="Jarju S."/>
            <person name="Secka A."/>
            <person name="Antonio M."/>
            <person name="Oren A."/>
            <person name="Chaudhuri R.R."/>
            <person name="La Ragione R."/>
            <person name="Hildebrand F."/>
            <person name="Pallen M.J."/>
        </authorList>
    </citation>
    <scope>NUCLEOTIDE SEQUENCE</scope>
    <source>
        <strain evidence="3">517</strain>
    </source>
</reference>
<name>A0A940ICQ8_9FIRM</name>
<gene>
    <name evidence="3" type="ORF">IAB16_01800</name>
</gene>
<organism evidence="3 4">
    <name type="scientific">Candidatus Stercoripulliclostridium pullicola</name>
    <dbReference type="NCBI Taxonomy" id="2840953"/>
    <lineage>
        <taxon>Bacteria</taxon>
        <taxon>Bacillati</taxon>
        <taxon>Bacillota</taxon>
        <taxon>Clostridia</taxon>
        <taxon>Eubacteriales</taxon>
        <taxon>Candidatus Stercoripulliclostridium</taxon>
    </lineage>
</organism>
<protein>
    <submittedName>
        <fullName evidence="3">Uncharacterized protein</fullName>
    </submittedName>
</protein>
<evidence type="ECO:0000313" key="4">
    <source>
        <dbReference type="Proteomes" id="UP000727857"/>
    </source>
</evidence>
<comment type="caution">
    <text evidence="3">The sequence shown here is derived from an EMBL/GenBank/DDBJ whole genome shotgun (WGS) entry which is preliminary data.</text>
</comment>
<keyword evidence="2" id="KW-1133">Transmembrane helix</keyword>
<feature type="transmembrane region" description="Helical" evidence="2">
    <location>
        <begin position="67"/>
        <end position="92"/>
    </location>
</feature>
<feature type="region of interest" description="Disordered" evidence="1">
    <location>
        <begin position="234"/>
        <end position="261"/>
    </location>
</feature>
<keyword evidence="2" id="KW-0472">Membrane</keyword>
<proteinExistence type="predicted"/>
<evidence type="ECO:0000256" key="1">
    <source>
        <dbReference type="SAM" id="MobiDB-lite"/>
    </source>
</evidence>
<evidence type="ECO:0000313" key="3">
    <source>
        <dbReference type="EMBL" id="MBO8423746.1"/>
    </source>
</evidence>
<sequence>MIKKIYDKLNALPAWISYVAVFLACFITSIPLIINFDSMVKSMLEAYSSAGIDVSSFLSALSPAWKYIVAVISAFVSWGFMELIAAVVYSFFIRSGYRSRGQRYYSTSVRYSYALYRTVTGLYSLTAIWAPQAYNYGYGILNFIMLTAVFTVCYLGIKEECVNDLNVFNVYYRLFNIYFIFEGVITVLDLILTLTDASYGVGAKVVSGVMAALVLGTGALLYFTVFKKLKKEQTDARNDYRPPSPPPSRGGDDEIFRGYGV</sequence>
<accession>A0A940ICQ8</accession>
<evidence type="ECO:0000256" key="2">
    <source>
        <dbReference type="SAM" id="Phobius"/>
    </source>
</evidence>
<feature type="transmembrane region" description="Helical" evidence="2">
    <location>
        <begin position="177"/>
        <end position="195"/>
    </location>
</feature>
<dbReference type="PROSITE" id="PS51257">
    <property type="entry name" value="PROKAR_LIPOPROTEIN"/>
    <property type="match status" value="1"/>
</dbReference>